<comment type="cofactor">
    <cofactor evidence="1">
        <name>Mg(2+)</name>
        <dbReference type="ChEBI" id="CHEBI:18420"/>
    </cofactor>
</comment>
<organism evidence="4 5">
    <name type="scientific">Cyclobacterium xiamenense</name>
    <dbReference type="NCBI Taxonomy" id="1297121"/>
    <lineage>
        <taxon>Bacteria</taxon>
        <taxon>Pseudomonadati</taxon>
        <taxon>Bacteroidota</taxon>
        <taxon>Cytophagia</taxon>
        <taxon>Cytophagales</taxon>
        <taxon>Cyclobacteriaceae</taxon>
        <taxon>Cyclobacterium</taxon>
    </lineage>
</organism>
<evidence type="ECO:0000313" key="5">
    <source>
        <dbReference type="Proteomes" id="UP000199403"/>
    </source>
</evidence>
<sequence length="136" mass="15645">MPECFYRVSVKALVLDASRRFLLVQEDNDWWELPGGGLDFGESPREGIRREIWEEMRLKTTYVAGTPSYFFTVKNHKGVFIANAVYETKLAHLDFVPSPECVNVRFFSPQEVLAAANMYPNVRVFASIFDKEARSD</sequence>
<dbReference type="InterPro" id="IPR015797">
    <property type="entry name" value="NUDIX_hydrolase-like_dom_sf"/>
</dbReference>
<reference evidence="5" key="1">
    <citation type="submission" date="2016-10" db="EMBL/GenBank/DDBJ databases">
        <authorList>
            <person name="Varghese N."/>
            <person name="Submissions S."/>
        </authorList>
    </citation>
    <scope>NUCLEOTIDE SEQUENCE [LARGE SCALE GENOMIC DNA]</scope>
    <source>
        <strain evidence="5">IBRC-M 10761</strain>
    </source>
</reference>
<evidence type="ECO:0000259" key="3">
    <source>
        <dbReference type="PROSITE" id="PS51462"/>
    </source>
</evidence>
<accession>A0A1H6YY90</accession>
<dbReference type="Gene3D" id="3.90.79.10">
    <property type="entry name" value="Nucleoside Triphosphate Pyrophosphohydrolase"/>
    <property type="match status" value="1"/>
</dbReference>
<feature type="domain" description="Nudix hydrolase" evidence="3">
    <location>
        <begin position="5"/>
        <end position="129"/>
    </location>
</feature>
<dbReference type="InterPro" id="IPR020084">
    <property type="entry name" value="NUDIX_hydrolase_CS"/>
</dbReference>
<dbReference type="PROSITE" id="PS00893">
    <property type="entry name" value="NUDIX_BOX"/>
    <property type="match status" value="1"/>
</dbReference>
<gene>
    <name evidence="4" type="ORF">SAMN05192553_10477</name>
</gene>
<dbReference type="Proteomes" id="UP000199403">
    <property type="component" value="Unassembled WGS sequence"/>
</dbReference>
<dbReference type="PROSITE" id="PS51462">
    <property type="entry name" value="NUDIX"/>
    <property type="match status" value="1"/>
</dbReference>
<dbReference type="STRING" id="1416801.SAMN05192553_10477"/>
<evidence type="ECO:0000256" key="1">
    <source>
        <dbReference type="ARBA" id="ARBA00001946"/>
    </source>
</evidence>
<proteinExistence type="predicted"/>
<dbReference type="PANTHER" id="PTHR43046">
    <property type="entry name" value="GDP-MANNOSE MANNOSYL HYDROLASE"/>
    <property type="match status" value="1"/>
</dbReference>
<dbReference type="PANTHER" id="PTHR43046:SF14">
    <property type="entry name" value="MUTT_NUDIX FAMILY PROTEIN"/>
    <property type="match status" value="1"/>
</dbReference>
<dbReference type="InterPro" id="IPR000086">
    <property type="entry name" value="NUDIX_hydrolase_dom"/>
</dbReference>
<evidence type="ECO:0000256" key="2">
    <source>
        <dbReference type="ARBA" id="ARBA00022801"/>
    </source>
</evidence>
<evidence type="ECO:0000313" key="4">
    <source>
        <dbReference type="EMBL" id="SEJ46188.1"/>
    </source>
</evidence>
<keyword evidence="5" id="KW-1185">Reference proteome</keyword>
<dbReference type="AlphaFoldDB" id="A0A1H6YY90"/>
<keyword evidence="2" id="KW-0378">Hydrolase</keyword>
<protein>
    <submittedName>
        <fullName evidence="4">ADP-ribose pyrophosphatase YjhB, NUDIX family</fullName>
    </submittedName>
</protein>
<dbReference type="GO" id="GO:0016787">
    <property type="term" value="F:hydrolase activity"/>
    <property type="evidence" value="ECO:0007669"/>
    <property type="project" value="UniProtKB-KW"/>
</dbReference>
<dbReference type="Pfam" id="PF00293">
    <property type="entry name" value="NUDIX"/>
    <property type="match status" value="1"/>
</dbReference>
<name>A0A1H6YY90_9BACT</name>
<dbReference type="EMBL" id="FNZH01000004">
    <property type="protein sequence ID" value="SEJ46188.1"/>
    <property type="molecule type" value="Genomic_DNA"/>
</dbReference>
<dbReference type="SUPFAM" id="SSF55811">
    <property type="entry name" value="Nudix"/>
    <property type="match status" value="1"/>
</dbReference>
<dbReference type="OrthoDB" id="9810648at2"/>